<accession>A0A3E3I9H9</accession>
<dbReference type="PANTHER" id="PTHR35279:SF1">
    <property type="entry name" value="ARABINANASE_LEVANSUCRASE_INVERTASE"/>
    <property type="match status" value="1"/>
</dbReference>
<evidence type="ECO:0000313" key="8">
    <source>
        <dbReference type="Proteomes" id="UP000261166"/>
    </source>
</evidence>
<dbReference type="Proteomes" id="UP000260812">
    <property type="component" value="Unassembled WGS sequence"/>
</dbReference>
<dbReference type="GO" id="GO:0004553">
    <property type="term" value="F:hydrolase activity, hydrolyzing O-glycosyl compounds"/>
    <property type="evidence" value="ECO:0007669"/>
    <property type="project" value="InterPro"/>
</dbReference>
<name>A0A3E3I9H9_9FIRM</name>
<evidence type="ECO:0000256" key="4">
    <source>
        <dbReference type="RuleBase" id="RU361187"/>
    </source>
</evidence>
<dbReference type="SUPFAM" id="SSF75005">
    <property type="entry name" value="Arabinanase/levansucrase/invertase"/>
    <property type="match status" value="1"/>
</dbReference>
<proteinExistence type="inferred from homology"/>
<keyword evidence="7" id="KW-1185">Reference proteome</keyword>
<evidence type="ECO:0000256" key="3">
    <source>
        <dbReference type="ARBA" id="ARBA00023295"/>
    </source>
</evidence>
<dbReference type="OrthoDB" id="2534034at2"/>
<gene>
    <name evidence="6" type="ORF">DWY69_26490</name>
    <name evidence="5" type="ORF">DXC51_06720</name>
</gene>
<organism evidence="5 7">
    <name type="scientific">Eisenbergiella massiliensis</name>
    <dbReference type="NCBI Taxonomy" id="1720294"/>
    <lineage>
        <taxon>Bacteria</taxon>
        <taxon>Bacillati</taxon>
        <taxon>Bacillota</taxon>
        <taxon>Clostridia</taxon>
        <taxon>Lachnospirales</taxon>
        <taxon>Lachnospiraceae</taxon>
        <taxon>Eisenbergiella</taxon>
    </lineage>
</organism>
<keyword evidence="3 4" id="KW-0326">Glycosidase</keyword>
<dbReference type="EMBL" id="QVLV01000003">
    <property type="protein sequence ID" value="RGE63716.1"/>
    <property type="molecule type" value="Genomic_DNA"/>
</dbReference>
<dbReference type="GO" id="GO:0005975">
    <property type="term" value="P:carbohydrate metabolic process"/>
    <property type="evidence" value="ECO:0007669"/>
    <property type="project" value="InterPro"/>
</dbReference>
<comment type="similarity">
    <text evidence="1 4">Belongs to the glycosyl hydrolase 43 family.</text>
</comment>
<dbReference type="InterPro" id="IPR006710">
    <property type="entry name" value="Glyco_hydro_43"/>
</dbReference>
<evidence type="ECO:0000313" key="5">
    <source>
        <dbReference type="EMBL" id="RGE63716.1"/>
    </source>
</evidence>
<dbReference type="EMBL" id="QVLU01000037">
    <property type="protein sequence ID" value="RGE64762.1"/>
    <property type="molecule type" value="Genomic_DNA"/>
</dbReference>
<sequence length="299" mass="33815">MLYTDNSRGRNGAKDPAVVKFHEKYLLYYSIMPPLGDAGQGWDIGIAESTDLENWTKIGELGRVGKTEEKGICAPGALIYGGRVHLFYQTYGQFEKDSICHAWSEDGVHFIRNATNPIVQAQGDWNNKRAIDADVAVFQEQLFLYFATRDPEGKIQMQGVTKAPLDGKFERSSWQQCCTEAILRPTLEWEQDCIEAAAALVREEKMYLFYAGAYNNSPQQIGVAVSEDGIHFERLMEEPLLENGKPGSWNESESGHPYIFEDEDKRVYLFYQGNNDGGASWYLSRVEVGFTNGKPYIMK</sequence>
<keyword evidence="2 4" id="KW-0378">Hydrolase</keyword>
<dbReference type="InterPro" id="IPR023296">
    <property type="entry name" value="Glyco_hydro_beta-prop_sf"/>
</dbReference>
<protein>
    <submittedName>
        <fullName evidence="5">Glycoside hydrolase</fullName>
    </submittedName>
</protein>
<dbReference type="Gene3D" id="2.115.10.20">
    <property type="entry name" value="Glycosyl hydrolase domain, family 43"/>
    <property type="match status" value="3"/>
</dbReference>
<dbReference type="Pfam" id="PF04616">
    <property type="entry name" value="Glyco_hydro_43"/>
    <property type="match status" value="1"/>
</dbReference>
<evidence type="ECO:0000256" key="1">
    <source>
        <dbReference type="ARBA" id="ARBA00009865"/>
    </source>
</evidence>
<reference evidence="5 8" key="1">
    <citation type="submission" date="2018-08" db="EMBL/GenBank/DDBJ databases">
        <title>A genome reference for cultivated species of the human gut microbiota.</title>
        <authorList>
            <person name="Zou Y."/>
            <person name="Xue W."/>
            <person name="Luo G."/>
        </authorList>
    </citation>
    <scope>NUCLEOTIDE SEQUENCE [LARGE SCALE GENOMIC DNA]</scope>
    <source>
        <strain evidence="6 8">AF26-4BH</strain>
        <strain evidence="5">TF05-5AC</strain>
    </source>
</reference>
<evidence type="ECO:0000313" key="7">
    <source>
        <dbReference type="Proteomes" id="UP000260812"/>
    </source>
</evidence>
<dbReference type="AlphaFoldDB" id="A0A3E3I9H9"/>
<dbReference type="PANTHER" id="PTHR35279">
    <property type="match status" value="1"/>
</dbReference>
<evidence type="ECO:0000256" key="2">
    <source>
        <dbReference type="ARBA" id="ARBA00022801"/>
    </source>
</evidence>
<dbReference type="Proteomes" id="UP000261166">
    <property type="component" value="Unassembled WGS sequence"/>
</dbReference>
<comment type="caution">
    <text evidence="5">The sequence shown here is derived from an EMBL/GenBank/DDBJ whole genome shotgun (WGS) entry which is preliminary data.</text>
</comment>
<evidence type="ECO:0000313" key="6">
    <source>
        <dbReference type="EMBL" id="RGE64762.1"/>
    </source>
</evidence>